<keyword evidence="2" id="KW-1185">Reference proteome</keyword>
<dbReference type="Proteomes" id="UP000231901">
    <property type="component" value="Chromosome"/>
</dbReference>
<dbReference type="AlphaFoldDB" id="A0A2K8QPV8"/>
<name>A0A2K8QPV8_9GAMM</name>
<evidence type="ECO:0000313" key="2">
    <source>
        <dbReference type="Proteomes" id="UP000231901"/>
    </source>
</evidence>
<dbReference type="GeneID" id="66565189"/>
<dbReference type="KEGG" id="dfn:CVE23_12690"/>
<proteinExistence type="predicted"/>
<dbReference type="Pfam" id="PF06891">
    <property type="entry name" value="P2_Phage_GpR"/>
    <property type="match status" value="1"/>
</dbReference>
<protein>
    <submittedName>
        <fullName evidence="1">Phage tail protein</fullName>
    </submittedName>
</protein>
<dbReference type="OrthoDB" id="8564199at2"/>
<organism evidence="1 2">
    <name type="scientific">Dickeya fangzhongdai</name>
    <dbReference type="NCBI Taxonomy" id="1778540"/>
    <lineage>
        <taxon>Bacteria</taxon>
        <taxon>Pseudomonadati</taxon>
        <taxon>Pseudomonadota</taxon>
        <taxon>Gammaproteobacteria</taxon>
        <taxon>Enterobacterales</taxon>
        <taxon>Pectobacteriaceae</taxon>
        <taxon>Dickeya</taxon>
    </lineage>
</organism>
<reference evidence="2" key="1">
    <citation type="journal article" date="2018" name="Genome Announc.">
        <title>Complete genome sequence of a Dickeya fangzhongdai type strain causing bleeding canker of pear tree trunks.</title>
        <authorList>
            <person name="Zhao Y."/>
            <person name="Tian Y."/>
            <person name="Li X."/>
            <person name="Hu B."/>
        </authorList>
    </citation>
    <scope>NUCLEOTIDE SEQUENCE [LARGE SCALE GENOMIC DNA]</scope>
    <source>
        <strain evidence="2">DSM 101947</strain>
    </source>
</reference>
<accession>A0A2K8QPV8</accession>
<gene>
    <name evidence="1" type="ORF">CVE23_12690</name>
</gene>
<dbReference type="RefSeq" id="WP_038919313.1">
    <property type="nucleotide sequence ID" value="NZ_BMJF01000002.1"/>
</dbReference>
<sequence length="153" mass="17348">MQKPQSLRLALTTALPALGNALQFRIQEGEIAALQEPSLSFEYRYQLLLTLNNFSDNPDTLFVTLLLWVRQNQPDLLTREGIRNKGISFTIDNNADNTSTLSVRLNLTERNRVNEQNQSLQVHYEPEPTPPEPVSRPTALYIAGELVSQWKGN</sequence>
<dbReference type="InterPro" id="IPR009678">
    <property type="entry name" value="Phage_tail_completion_R"/>
</dbReference>
<dbReference type="EMBL" id="CP025003">
    <property type="protein sequence ID" value="ATZ94760.1"/>
    <property type="molecule type" value="Genomic_DNA"/>
</dbReference>
<evidence type="ECO:0000313" key="1">
    <source>
        <dbReference type="EMBL" id="ATZ94760.1"/>
    </source>
</evidence>